<keyword evidence="15" id="KW-1185">Reference proteome</keyword>
<evidence type="ECO:0000256" key="12">
    <source>
        <dbReference type="RuleBase" id="RU003784"/>
    </source>
</evidence>
<feature type="binding site" evidence="10">
    <location>
        <begin position="27"/>
        <end position="32"/>
    </location>
    <ligand>
        <name>substrate</name>
    </ligand>
</feature>
<feature type="region of interest" description="Interaction with substrate tRNA" evidence="10">
    <location>
        <begin position="174"/>
        <end position="178"/>
    </location>
</feature>
<gene>
    <name evidence="10 14" type="primary">miaA</name>
    <name evidence="14" type="ORF">I4Q42_16615</name>
</gene>
<dbReference type="PANTHER" id="PTHR11088">
    <property type="entry name" value="TRNA DIMETHYLALLYLTRANSFERASE"/>
    <property type="match status" value="1"/>
</dbReference>
<dbReference type="HAMAP" id="MF_00185">
    <property type="entry name" value="IPP_trans"/>
    <property type="match status" value="1"/>
</dbReference>
<dbReference type="InterPro" id="IPR039657">
    <property type="entry name" value="Dimethylallyltransferase"/>
</dbReference>
<dbReference type="InterPro" id="IPR018022">
    <property type="entry name" value="IPT"/>
</dbReference>
<comment type="catalytic activity">
    <reaction evidence="9 10 11">
        <text>adenosine(37) in tRNA + dimethylallyl diphosphate = N(6)-dimethylallyladenosine(37) in tRNA + diphosphate</text>
        <dbReference type="Rhea" id="RHEA:26482"/>
        <dbReference type="Rhea" id="RHEA-COMP:10162"/>
        <dbReference type="Rhea" id="RHEA-COMP:10375"/>
        <dbReference type="ChEBI" id="CHEBI:33019"/>
        <dbReference type="ChEBI" id="CHEBI:57623"/>
        <dbReference type="ChEBI" id="CHEBI:74411"/>
        <dbReference type="ChEBI" id="CHEBI:74415"/>
        <dbReference type="EC" id="2.5.1.75"/>
    </reaction>
</comment>
<dbReference type="EC" id="2.5.1.75" evidence="10"/>
<evidence type="ECO:0000256" key="2">
    <source>
        <dbReference type="ARBA" id="ARBA00003213"/>
    </source>
</evidence>
<evidence type="ECO:0000256" key="6">
    <source>
        <dbReference type="ARBA" id="ARBA00022741"/>
    </source>
</evidence>
<comment type="caution">
    <text evidence="14">The sequence shown here is derived from an EMBL/GenBank/DDBJ whole genome shotgun (WGS) entry which is preliminary data.</text>
</comment>
<comment type="similarity">
    <text evidence="3 10 13">Belongs to the IPP transferase family.</text>
</comment>
<dbReference type="Proteomes" id="UP000639859">
    <property type="component" value="Unassembled WGS sequence"/>
</dbReference>
<evidence type="ECO:0000313" key="14">
    <source>
        <dbReference type="EMBL" id="MBI1685294.1"/>
    </source>
</evidence>
<dbReference type="NCBIfam" id="TIGR00174">
    <property type="entry name" value="miaA"/>
    <property type="match status" value="1"/>
</dbReference>
<evidence type="ECO:0000256" key="11">
    <source>
        <dbReference type="RuleBase" id="RU003783"/>
    </source>
</evidence>
<sequence>MDQAAPYATVATPFADDSRVWMIAGPTASGKSAYALDLAERTGGEIVNADSMQIYAGLRVLTAAPSAEETARAPHHLFGVADAAEGWSVGRWQTAAVRALHDIAHRGRPAIVVGGTGLYFRALTHGLADVPPVPESQREISGLLYAAQGEAAFRDLLRPLDPAAEARIESGDRQRLVRAHAVAVATGRALSDWQADTRPVLQPGEWSGVVLDPPRGELYDRCDARLDLMVENGALGEVAAMEARGLDPALPALKAVGYRELAAHLRGETTLDQALDAARQETRRYAKRQLTWFRNQTSDWTRVWAGVSPTGPTG</sequence>
<organism evidence="14 15">
    <name type="scientific">Caulobacter hibisci</name>
    <dbReference type="NCBI Taxonomy" id="2035993"/>
    <lineage>
        <taxon>Bacteria</taxon>
        <taxon>Pseudomonadati</taxon>
        <taxon>Pseudomonadota</taxon>
        <taxon>Alphaproteobacteria</taxon>
        <taxon>Caulobacterales</taxon>
        <taxon>Caulobacteraceae</taxon>
        <taxon>Caulobacter</taxon>
    </lineage>
</organism>
<keyword evidence="8 10" id="KW-0460">Magnesium</keyword>
<evidence type="ECO:0000256" key="4">
    <source>
        <dbReference type="ARBA" id="ARBA00022679"/>
    </source>
</evidence>
<proteinExistence type="inferred from homology"/>
<dbReference type="EMBL" id="JADWOX010000012">
    <property type="protein sequence ID" value="MBI1685294.1"/>
    <property type="molecule type" value="Genomic_DNA"/>
</dbReference>
<feature type="binding site" evidence="10">
    <location>
        <begin position="25"/>
        <end position="32"/>
    </location>
    <ligand>
        <name>ATP</name>
        <dbReference type="ChEBI" id="CHEBI:30616"/>
    </ligand>
</feature>
<evidence type="ECO:0000256" key="8">
    <source>
        <dbReference type="ARBA" id="ARBA00022842"/>
    </source>
</evidence>
<dbReference type="Gene3D" id="3.40.50.300">
    <property type="entry name" value="P-loop containing nucleotide triphosphate hydrolases"/>
    <property type="match status" value="1"/>
</dbReference>
<dbReference type="PANTHER" id="PTHR11088:SF60">
    <property type="entry name" value="TRNA DIMETHYLALLYLTRANSFERASE"/>
    <property type="match status" value="1"/>
</dbReference>
<comment type="function">
    <text evidence="2 10 12">Catalyzes the transfer of a dimethylallyl group onto the adenine at position 37 in tRNAs that read codons beginning with uridine, leading to the formation of N6-(dimethylallyl)adenosine (i(6)A).</text>
</comment>
<comment type="cofactor">
    <cofactor evidence="1 10">
        <name>Mg(2+)</name>
        <dbReference type="ChEBI" id="CHEBI:18420"/>
    </cofactor>
</comment>
<dbReference type="SUPFAM" id="SSF52540">
    <property type="entry name" value="P-loop containing nucleoside triphosphate hydrolases"/>
    <property type="match status" value="1"/>
</dbReference>
<comment type="subunit">
    <text evidence="10">Monomer.</text>
</comment>
<evidence type="ECO:0000256" key="10">
    <source>
        <dbReference type="HAMAP-Rule" id="MF_00185"/>
    </source>
</evidence>
<keyword evidence="7 10" id="KW-0067">ATP-binding</keyword>
<evidence type="ECO:0000256" key="3">
    <source>
        <dbReference type="ARBA" id="ARBA00005842"/>
    </source>
</evidence>
<dbReference type="InterPro" id="IPR027417">
    <property type="entry name" value="P-loop_NTPase"/>
</dbReference>
<dbReference type="Gene3D" id="1.10.20.140">
    <property type="match status" value="1"/>
</dbReference>
<feature type="site" description="Interaction with substrate tRNA" evidence="10">
    <location>
        <position position="116"/>
    </location>
</feature>
<comment type="caution">
    <text evidence="10">Lacks conserved residue(s) required for the propagation of feature annotation.</text>
</comment>
<keyword evidence="5 10" id="KW-0819">tRNA processing</keyword>
<accession>A0ABS0T0B4</accession>
<feature type="region of interest" description="Interaction with substrate tRNA" evidence="10">
    <location>
        <begin position="50"/>
        <end position="53"/>
    </location>
</feature>
<evidence type="ECO:0000256" key="9">
    <source>
        <dbReference type="ARBA" id="ARBA00049563"/>
    </source>
</evidence>
<protein>
    <recommendedName>
        <fullName evidence="10">tRNA dimethylallyltransferase</fullName>
        <ecNumber evidence="10">2.5.1.75</ecNumber>
    </recommendedName>
    <alternativeName>
        <fullName evidence="10">Dimethylallyl diphosphate:tRNA dimethylallyltransferase</fullName>
        <shortName evidence="10">DMAPP:tRNA dimethylallyltransferase</shortName>
        <shortName evidence="10">DMATase</shortName>
    </alternativeName>
    <alternativeName>
        <fullName evidence="10">Isopentenyl-diphosphate:tRNA isopentenyltransferase</fullName>
        <shortName evidence="10">IPP transferase</shortName>
        <shortName evidence="10">IPPT</shortName>
        <shortName evidence="10">IPTase</shortName>
    </alternativeName>
</protein>
<reference evidence="14 15" key="1">
    <citation type="submission" date="2020-11" db="EMBL/GenBank/DDBJ databases">
        <title>genome sequence of strain KACC 18849.</title>
        <authorList>
            <person name="Gao J."/>
            <person name="Zhang X."/>
        </authorList>
    </citation>
    <scope>NUCLEOTIDE SEQUENCE [LARGE SCALE GENOMIC DNA]</scope>
    <source>
        <strain evidence="14 15">KACC 18849</strain>
    </source>
</reference>
<keyword evidence="4 10" id="KW-0808">Transferase</keyword>
<evidence type="ECO:0000256" key="13">
    <source>
        <dbReference type="RuleBase" id="RU003785"/>
    </source>
</evidence>
<dbReference type="Pfam" id="PF01715">
    <property type="entry name" value="IPPT"/>
    <property type="match status" value="1"/>
</dbReference>
<evidence type="ECO:0000313" key="15">
    <source>
        <dbReference type="Proteomes" id="UP000639859"/>
    </source>
</evidence>
<evidence type="ECO:0000256" key="7">
    <source>
        <dbReference type="ARBA" id="ARBA00022840"/>
    </source>
</evidence>
<feature type="site" description="Interaction with substrate tRNA" evidence="10">
    <location>
        <position position="138"/>
    </location>
</feature>
<evidence type="ECO:0000256" key="5">
    <source>
        <dbReference type="ARBA" id="ARBA00022694"/>
    </source>
</evidence>
<evidence type="ECO:0000256" key="1">
    <source>
        <dbReference type="ARBA" id="ARBA00001946"/>
    </source>
</evidence>
<keyword evidence="6 10" id="KW-0547">Nucleotide-binding</keyword>
<dbReference type="GO" id="GO:0052381">
    <property type="term" value="F:tRNA dimethylallyltransferase activity"/>
    <property type="evidence" value="ECO:0007669"/>
    <property type="project" value="UniProtKB-EC"/>
</dbReference>
<name>A0ABS0T0B4_9CAUL</name>